<dbReference type="GO" id="GO:0005525">
    <property type="term" value="F:GTP binding"/>
    <property type="evidence" value="ECO:0007669"/>
    <property type="project" value="UniProtKB-KW"/>
</dbReference>
<keyword evidence="2" id="KW-0648">Protein biosynthesis</keyword>
<dbReference type="InterPro" id="IPR035647">
    <property type="entry name" value="EFG_III/V"/>
</dbReference>
<dbReference type="InterPro" id="IPR031157">
    <property type="entry name" value="G_TR_CS"/>
</dbReference>
<dbReference type="Pfam" id="PF00679">
    <property type="entry name" value="EFG_C"/>
    <property type="match status" value="1"/>
</dbReference>
<evidence type="ECO:0000259" key="4">
    <source>
        <dbReference type="PROSITE" id="PS51722"/>
    </source>
</evidence>
<dbReference type="SUPFAM" id="SSF52540">
    <property type="entry name" value="P-loop containing nucleoside triphosphate hydrolases"/>
    <property type="match status" value="1"/>
</dbReference>
<dbReference type="Proteomes" id="UP000183365">
    <property type="component" value="Unassembled WGS sequence"/>
</dbReference>
<proteinExistence type="predicted"/>
<dbReference type="AlphaFoldDB" id="A0A1L0AVD4"/>
<keyword evidence="1" id="KW-0547">Nucleotide-binding</keyword>
<evidence type="ECO:0000256" key="2">
    <source>
        <dbReference type="ARBA" id="ARBA00022917"/>
    </source>
</evidence>
<dbReference type="Gene3D" id="3.40.50.300">
    <property type="entry name" value="P-loop containing nucleotide triphosphate hydrolases"/>
    <property type="match status" value="1"/>
</dbReference>
<keyword evidence="6" id="KW-1185">Reference proteome</keyword>
<dbReference type="GO" id="GO:0032790">
    <property type="term" value="P:ribosome disassembly"/>
    <property type="evidence" value="ECO:0007669"/>
    <property type="project" value="TreeGrafter"/>
</dbReference>
<feature type="domain" description="Tr-type G" evidence="4">
    <location>
        <begin position="39"/>
        <end position="352"/>
    </location>
</feature>
<dbReference type="GO" id="GO:0032543">
    <property type="term" value="P:mitochondrial translation"/>
    <property type="evidence" value="ECO:0007669"/>
    <property type="project" value="TreeGrafter"/>
</dbReference>
<dbReference type="Pfam" id="PF14492">
    <property type="entry name" value="EFG_III"/>
    <property type="match status" value="1"/>
</dbReference>
<protein>
    <recommendedName>
        <fullName evidence="4">Tr-type G domain-containing protein</fullName>
    </recommendedName>
</protein>
<evidence type="ECO:0000313" key="5">
    <source>
        <dbReference type="EMBL" id="SGZ38040.1"/>
    </source>
</evidence>
<dbReference type="InterPro" id="IPR027417">
    <property type="entry name" value="P-loop_NTPase"/>
</dbReference>
<dbReference type="InterPro" id="IPR009000">
    <property type="entry name" value="Transl_B-barrel_sf"/>
</dbReference>
<dbReference type="PROSITE" id="PS00301">
    <property type="entry name" value="G_TR_1"/>
    <property type="match status" value="1"/>
</dbReference>
<dbReference type="PRINTS" id="PR00315">
    <property type="entry name" value="ELONGATNFCT"/>
</dbReference>
<dbReference type="Gene3D" id="3.30.70.870">
    <property type="entry name" value="Elongation Factor G (Translational Gtpase), domain 3"/>
    <property type="match status" value="1"/>
</dbReference>
<evidence type="ECO:0000256" key="3">
    <source>
        <dbReference type="ARBA" id="ARBA00023134"/>
    </source>
</evidence>
<name>A0A1L0AVD4_9ASCO</name>
<dbReference type="InterPro" id="IPR000795">
    <property type="entry name" value="T_Tr_GTP-bd_dom"/>
</dbReference>
<dbReference type="OrthoDB" id="198619at2759"/>
<evidence type="ECO:0000256" key="1">
    <source>
        <dbReference type="ARBA" id="ARBA00022741"/>
    </source>
</evidence>
<evidence type="ECO:0000313" key="6">
    <source>
        <dbReference type="Proteomes" id="UP000183365"/>
    </source>
</evidence>
<dbReference type="VEuPathDB" id="FungiDB:HGUI_00240"/>
<reference evidence="6" key="1">
    <citation type="submission" date="2016-11" db="EMBL/GenBank/DDBJ databases">
        <authorList>
            <person name="Guldener U."/>
        </authorList>
    </citation>
    <scope>NUCLEOTIDE SEQUENCE [LARGE SCALE GENOMIC DNA]</scope>
</reference>
<dbReference type="EMBL" id="FQNF01000003">
    <property type="protein sequence ID" value="SGZ38040.1"/>
    <property type="molecule type" value="Genomic_DNA"/>
</dbReference>
<dbReference type="PANTHER" id="PTHR43261:SF1">
    <property type="entry name" value="RIBOSOME-RELEASING FACTOR 2, MITOCHONDRIAL"/>
    <property type="match status" value="1"/>
</dbReference>
<dbReference type="SUPFAM" id="SSF54980">
    <property type="entry name" value="EF-G C-terminal domain-like"/>
    <property type="match status" value="2"/>
</dbReference>
<dbReference type="GO" id="GO:0003924">
    <property type="term" value="F:GTPase activity"/>
    <property type="evidence" value="ECO:0007669"/>
    <property type="project" value="InterPro"/>
</dbReference>
<dbReference type="InterPro" id="IPR000640">
    <property type="entry name" value="EFG_V-like"/>
</dbReference>
<dbReference type="Gene3D" id="2.40.30.10">
    <property type="entry name" value="Translation factors"/>
    <property type="match status" value="1"/>
</dbReference>
<dbReference type="SUPFAM" id="SSF50447">
    <property type="entry name" value="Translation proteins"/>
    <property type="match status" value="1"/>
</dbReference>
<accession>A0A1L0AVD4</accession>
<sequence>MKASYSSAQLLNRFLRPNIITRTFHTTPLVCSEVLVPLKDKRNIGIIAHIDAGKTTTTERLLYYTNNKKSIGNVDAGDTTTDFLKEERARGITIQSACISIFTKNKLINVIDTPGHIDFSYEVVKSLKVLDGAVLILDSSMGVEAQTLTVFKQAHALPKVCYINKMDSMGSNFNKCIKDIMLKLESKPLILTYPIFSLDTVGLSKDTDEDKNNSYILNENEVNNLDINDKFVGVLDVINCCASIYKPMDPNYLKVYSYDQMNPILKKKLELARNSLIESLTSFDSTLLDYILDSEIEDYVSDPKLTVNVLNESIRKLTIQKEIIPVVCGSSFQNIGVHNLIDSILEYLPSPIDSVKVPEVEYQGKKVELTYNPKSDNLDVLKTDKISMAQVFKIVKYPILGNLVYFRVYSGSFTNNSKVFNSSKYSHLLETASDSKNNLKLKNVAAGYQIKQLYLMQGNLPIKTKKLSVGDIGCVAEKAFVEQSQISLETNFDDLKNSSTGALSTGDTIISGPNGIPSILKNLPRKESKTYEDLSTLKITPVKTISHPYKLSIQVLKPNRFHSLITALLEIRRIDPSIDFQYDELLNQIVLEGLGELHLEIVVKRLLDSASGEDPGYGFANDLAVGDISVSFMEKLKANQQNITWARFEAQIESHDSAVVEVTEKCKFDFRFDTFVSNEANEIQEEIEAYKDEGYLAFTTVNDNDSNYVLVPKRIIDKWNEFNQMTSEKFITCLRASCLGICTKGGFNHSLPLRSFVFILGEENFELETDFNDASKMINAMRILFTEHLQNTLTKKDFEIQEPFVDAILTTEEKYVSSVSHDLTTKRQATIESIGNEHEMNDFNSETTKLEKMKAIENFNSFLYIPKTQVGDPDVSIDLLKDIDSEDRSQVTKMIKFKAPIRKMTGYMPVLRKLTQGKCTLDVSFKGYNTINPNDANAIEF</sequence>
<dbReference type="GO" id="GO:0005739">
    <property type="term" value="C:mitochondrion"/>
    <property type="evidence" value="ECO:0007669"/>
    <property type="project" value="TreeGrafter"/>
</dbReference>
<dbReference type="InterPro" id="IPR041095">
    <property type="entry name" value="EFG_II"/>
</dbReference>
<dbReference type="PROSITE" id="PS51722">
    <property type="entry name" value="G_TR_2"/>
    <property type="match status" value="1"/>
</dbReference>
<keyword evidence="3" id="KW-0342">GTP-binding</keyword>
<gene>
    <name evidence="5" type="ORF">HGUI_00240</name>
</gene>
<dbReference type="Pfam" id="PF00009">
    <property type="entry name" value="GTP_EFTU"/>
    <property type="match status" value="1"/>
</dbReference>
<dbReference type="PANTHER" id="PTHR43261">
    <property type="entry name" value="TRANSLATION ELONGATION FACTOR G-RELATED"/>
    <property type="match status" value="1"/>
</dbReference>
<dbReference type="Gene3D" id="3.30.70.240">
    <property type="match status" value="1"/>
</dbReference>
<dbReference type="InterPro" id="IPR005225">
    <property type="entry name" value="Small_GTP-bd"/>
</dbReference>
<organism evidence="5 6">
    <name type="scientific">Hanseniaspora guilliermondii</name>
    <dbReference type="NCBI Taxonomy" id="56406"/>
    <lineage>
        <taxon>Eukaryota</taxon>
        <taxon>Fungi</taxon>
        <taxon>Dikarya</taxon>
        <taxon>Ascomycota</taxon>
        <taxon>Saccharomycotina</taxon>
        <taxon>Saccharomycetes</taxon>
        <taxon>Saccharomycodales</taxon>
        <taxon>Saccharomycodaceae</taxon>
        <taxon>Hanseniaspora</taxon>
    </lineage>
</organism>
<dbReference type="NCBIfam" id="TIGR00231">
    <property type="entry name" value="small_GTP"/>
    <property type="match status" value="1"/>
</dbReference>